<keyword evidence="3" id="KW-0274">FAD</keyword>
<dbReference type="AlphaFoldDB" id="L7KFF7"/>
<feature type="domain" description="FAD/NAD(P)-binding" evidence="5">
    <location>
        <begin position="8"/>
        <end position="311"/>
    </location>
</feature>
<name>L7KFF7_9ACTN</name>
<evidence type="ECO:0000256" key="3">
    <source>
        <dbReference type="ARBA" id="ARBA00022827"/>
    </source>
</evidence>
<organism evidence="7 8">
    <name type="scientific">Gordonia aichiensis NBRC 108223</name>
    <dbReference type="NCBI Taxonomy" id="1220583"/>
    <lineage>
        <taxon>Bacteria</taxon>
        <taxon>Bacillati</taxon>
        <taxon>Actinomycetota</taxon>
        <taxon>Actinomycetes</taxon>
        <taxon>Mycobacteriales</taxon>
        <taxon>Gordoniaceae</taxon>
        <taxon>Gordonia</taxon>
    </lineage>
</organism>
<dbReference type="GO" id="GO:0016651">
    <property type="term" value="F:oxidoreductase activity, acting on NAD(P)H"/>
    <property type="evidence" value="ECO:0007669"/>
    <property type="project" value="TreeGrafter"/>
</dbReference>
<protein>
    <submittedName>
        <fullName evidence="7">Putative ferredoxin reductase</fullName>
    </submittedName>
</protein>
<accession>L7KFF7</accession>
<reference evidence="7 8" key="1">
    <citation type="submission" date="2012-12" db="EMBL/GenBank/DDBJ databases">
        <title>Whole genome shotgun sequence of Gordonia aichiensis NBRC 108223.</title>
        <authorList>
            <person name="Isaki-Nakamura S."/>
            <person name="Hosoyama A."/>
            <person name="Tsuchikane K."/>
            <person name="Ando Y."/>
            <person name="Baba S."/>
            <person name="Ohji S."/>
            <person name="Hamada M."/>
            <person name="Tamura T."/>
            <person name="Yamazoe A."/>
            <person name="Yamazaki S."/>
            <person name="Fujita N."/>
        </authorList>
    </citation>
    <scope>NUCLEOTIDE SEQUENCE [LARGE SCALE GENOMIC DNA]</scope>
    <source>
        <strain evidence="7 8">NBRC 108223</strain>
    </source>
</reference>
<comment type="cofactor">
    <cofactor evidence="1">
        <name>FAD</name>
        <dbReference type="ChEBI" id="CHEBI:57692"/>
    </cofactor>
</comment>
<proteinExistence type="predicted"/>
<evidence type="ECO:0000256" key="2">
    <source>
        <dbReference type="ARBA" id="ARBA00022630"/>
    </source>
</evidence>
<keyword evidence="8" id="KW-1185">Reference proteome</keyword>
<dbReference type="SUPFAM" id="SSF51905">
    <property type="entry name" value="FAD/NAD(P)-binding domain"/>
    <property type="match status" value="2"/>
</dbReference>
<dbReference type="InterPro" id="IPR023753">
    <property type="entry name" value="FAD/NAD-binding_dom"/>
</dbReference>
<feature type="domain" description="Reductase C-terminal" evidence="6">
    <location>
        <begin position="330"/>
        <end position="393"/>
    </location>
</feature>
<keyword evidence="2" id="KW-0285">Flavoprotein</keyword>
<dbReference type="Proteomes" id="UP000010988">
    <property type="component" value="Unassembled WGS sequence"/>
</dbReference>
<dbReference type="Gene3D" id="3.30.390.30">
    <property type="match status" value="1"/>
</dbReference>
<dbReference type="Pfam" id="PF14759">
    <property type="entry name" value="Reductase_C"/>
    <property type="match status" value="1"/>
</dbReference>
<evidence type="ECO:0000259" key="5">
    <source>
        <dbReference type="Pfam" id="PF07992"/>
    </source>
</evidence>
<dbReference type="InterPro" id="IPR028202">
    <property type="entry name" value="Reductase_C"/>
</dbReference>
<dbReference type="InterPro" id="IPR050446">
    <property type="entry name" value="FAD-oxidoreductase/Apoptosis"/>
</dbReference>
<evidence type="ECO:0000313" key="7">
    <source>
        <dbReference type="EMBL" id="GAC47226.1"/>
    </source>
</evidence>
<evidence type="ECO:0000259" key="6">
    <source>
        <dbReference type="Pfam" id="PF14759"/>
    </source>
</evidence>
<dbReference type="GO" id="GO:0005737">
    <property type="term" value="C:cytoplasm"/>
    <property type="evidence" value="ECO:0007669"/>
    <property type="project" value="TreeGrafter"/>
</dbReference>
<evidence type="ECO:0000256" key="4">
    <source>
        <dbReference type="ARBA" id="ARBA00023002"/>
    </source>
</evidence>
<dbReference type="RefSeq" id="WP_005170126.1">
    <property type="nucleotide sequence ID" value="NZ_BANR01000003.1"/>
</dbReference>
<comment type="caution">
    <text evidence="7">The sequence shown here is derived from an EMBL/GenBank/DDBJ whole genome shotgun (WGS) entry which is preliminary data.</text>
</comment>
<dbReference type="EMBL" id="BANR01000003">
    <property type="protein sequence ID" value="GAC47226.1"/>
    <property type="molecule type" value="Genomic_DNA"/>
</dbReference>
<dbReference type="PANTHER" id="PTHR43557:SF2">
    <property type="entry name" value="RIESKE DOMAIN-CONTAINING PROTEIN-RELATED"/>
    <property type="match status" value="1"/>
</dbReference>
<keyword evidence="4" id="KW-0560">Oxidoreductase</keyword>
<dbReference type="PRINTS" id="PR00368">
    <property type="entry name" value="FADPNR"/>
</dbReference>
<gene>
    <name evidence="7" type="ORF">GOACH_03_02440</name>
</gene>
<dbReference type="InterPro" id="IPR036188">
    <property type="entry name" value="FAD/NAD-bd_sf"/>
</dbReference>
<dbReference type="eggNOG" id="COG0446">
    <property type="taxonomic scope" value="Bacteria"/>
</dbReference>
<dbReference type="SUPFAM" id="SSF55424">
    <property type="entry name" value="FAD/NAD-linked reductases, dimerisation (C-terminal) domain"/>
    <property type="match status" value="1"/>
</dbReference>
<dbReference type="OrthoDB" id="3568330at2"/>
<dbReference type="STRING" id="1220583.GOACH_03_02440"/>
<evidence type="ECO:0000256" key="1">
    <source>
        <dbReference type="ARBA" id="ARBA00001974"/>
    </source>
</evidence>
<dbReference type="InterPro" id="IPR016156">
    <property type="entry name" value="FAD/NAD-linked_Rdtase_dimer_sf"/>
</dbReference>
<evidence type="ECO:0000313" key="8">
    <source>
        <dbReference type="Proteomes" id="UP000010988"/>
    </source>
</evidence>
<dbReference type="Gene3D" id="3.50.50.60">
    <property type="entry name" value="FAD/NAD(P)-binding domain"/>
    <property type="match status" value="2"/>
</dbReference>
<dbReference type="PANTHER" id="PTHR43557">
    <property type="entry name" value="APOPTOSIS-INDUCING FACTOR 1"/>
    <property type="match status" value="1"/>
</dbReference>
<dbReference type="Pfam" id="PF07992">
    <property type="entry name" value="Pyr_redox_2"/>
    <property type="match status" value="1"/>
</dbReference>
<dbReference type="PRINTS" id="PR00411">
    <property type="entry name" value="PNDRDTASEI"/>
</dbReference>
<sequence>MGAAAAGVVIVGAGLGAVRVAENLRADSYDKAITLIGAEPHPPYDRPPLSKSVLLGKEDRVDLKPEDFYADSDITLRMGSTVTAVDTDAGTVTVRDERGEQSTVAYETLVLATGLRPRAFPGTDAMSGVHTLRTYADALAVRSAIDSAQNAVVIGAGFIGCEVAASLSSQGVSVTIVEPAPTPLALALGPRIGALVTRMHETNGVTVRTGVGVAEIVAREGGAVREIRLDDGSVLPADLVVAGIGSVPVTDYLDGSDIEIAPRSAGGGIACDARGRTSAPGVYAVGDVANWLDATGVTRRVEHWNHTVEQAAVVAADITGAQGVTAAVPYFWSDQFDLKIQVLGDPRADDDVHIVSDDGKKFLAYYSRDGVLTAVVGAGKVGAVMKTRPKLQTPTPISELVPDA</sequence>